<dbReference type="PROSITE" id="PS50011">
    <property type="entry name" value="PROTEIN_KINASE_DOM"/>
    <property type="match status" value="1"/>
</dbReference>
<keyword evidence="4" id="KW-0418">Kinase</keyword>
<evidence type="ECO:0000256" key="1">
    <source>
        <dbReference type="ARBA" id="ARBA00009670"/>
    </source>
</evidence>
<keyword evidence="4" id="KW-0808">Transferase</keyword>
<sequence>MCGSVTLRRMPAWSTAHDACLAPLLLDLLALAGVLALLRAVVGRFIGLPLGSGRLALAWLFGALVGVWFRTRVQWAGGGSPGLKFGLLILTVLMFVLVSELLVPQGRIPPLPGWWAALKRTLRQSRRSTQIMGILVRHGLNPLSTRTRHSFQKPTRRQGQQLRAALEESGVTFVKLGQVLSTRSDLLPPEVTRELSQLQQQVKPAPWDDIRGVLERELDAPLEMVFGHIDPEPLAAASVGQVHRAALRSGRPVVVKVQRPGIREVVEGDLEIAEQLGQTLERRTDWGREMGAAQLAHSFADDLRQELDFSLEARNMTDLKAALERHPETERLVVPGYEPTLSTSRVLVMEELRGRTLSDDALLASLSSAQRQAFARRIFHSILRQMTVDGLFHADPHPGNIMLLDAEPNAPEGAPAAERLALLDCGSVGRIDRTMQAGLQQLIMGVEYSDPQLFTDALLDTLGRPEHIDEGRLRRVLGQFMVAQLRREGPMDVGLFNELLRLITSQGLHVPGELSTALRSLAVVQGTLSVLDPEFDLIGEARKIAARQLQEELLPHNLRRTLEQELVTVLPLLRRLPRHVDQVAGMIEEGRLGMNVRLFADRRDRVVVWQIMNQVLLTLLGTVLTLASVLLMTSRGGPQLTQSFTLYQVIGFNVGILSAILIFRVLIVIFKRDME</sequence>
<proteinExistence type="inferred from homology"/>
<protein>
    <submittedName>
        <fullName evidence="4">AarF/ABC1/UbiB kinase family protein</fullName>
    </submittedName>
</protein>
<name>A0A418V8J3_9DEIO</name>
<dbReference type="PANTHER" id="PTHR10566">
    <property type="entry name" value="CHAPERONE-ACTIVITY OF BC1 COMPLEX CABC1 -RELATED"/>
    <property type="match status" value="1"/>
</dbReference>
<comment type="similarity">
    <text evidence="1">Belongs to the protein kinase superfamily. ADCK protein kinase family.</text>
</comment>
<organism evidence="4 5">
    <name type="scientific">Deinococcus cavernae</name>
    <dbReference type="NCBI Taxonomy" id="2320857"/>
    <lineage>
        <taxon>Bacteria</taxon>
        <taxon>Thermotogati</taxon>
        <taxon>Deinococcota</taxon>
        <taxon>Deinococci</taxon>
        <taxon>Deinococcales</taxon>
        <taxon>Deinococcaceae</taxon>
        <taxon>Deinococcus</taxon>
    </lineage>
</organism>
<evidence type="ECO:0000313" key="5">
    <source>
        <dbReference type="Proteomes" id="UP000286287"/>
    </source>
</evidence>
<evidence type="ECO:0000259" key="3">
    <source>
        <dbReference type="PROSITE" id="PS50011"/>
    </source>
</evidence>
<dbReference type="GO" id="GO:0005524">
    <property type="term" value="F:ATP binding"/>
    <property type="evidence" value="ECO:0007669"/>
    <property type="project" value="InterPro"/>
</dbReference>
<feature type="transmembrane region" description="Helical" evidence="2">
    <location>
        <begin position="644"/>
        <end position="670"/>
    </location>
</feature>
<evidence type="ECO:0000256" key="2">
    <source>
        <dbReference type="SAM" id="Phobius"/>
    </source>
</evidence>
<keyword evidence="2" id="KW-0812">Transmembrane</keyword>
<evidence type="ECO:0000313" key="4">
    <source>
        <dbReference type="EMBL" id="RJF72410.1"/>
    </source>
</evidence>
<dbReference type="InterPro" id="IPR050154">
    <property type="entry name" value="UbiB_kinase"/>
</dbReference>
<feature type="domain" description="Protein kinase" evidence="3">
    <location>
        <begin position="228"/>
        <end position="573"/>
    </location>
</feature>
<keyword evidence="5" id="KW-1185">Reference proteome</keyword>
<dbReference type="InterPro" id="IPR000719">
    <property type="entry name" value="Prot_kinase_dom"/>
</dbReference>
<feature type="transmembrane region" description="Helical" evidence="2">
    <location>
        <begin position="607"/>
        <end position="632"/>
    </location>
</feature>
<feature type="transmembrane region" description="Helical" evidence="2">
    <location>
        <begin position="20"/>
        <end position="42"/>
    </location>
</feature>
<feature type="transmembrane region" description="Helical" evidence="2">
    <location>
        <begin position="54"/>
        <end position="71"/>
    </location>
</feature>
<dbReference type="Pfam" id="PF03109">
    <property type="entry name" value="ABC1"/>
    <property type="match status" value="1"/>
</dbReference>
<gene>
    <name evidence="4" type="ORF">D3875_13475</name>
</gene>
<dbReference type="Proteomes" id="UP000286287">
    <property type="component" value="Unassembled WGS sequence"/>
</dbReference>
<keyword evidence="2" id="KW-0472">Membrane</keyword>
<accession>A0A418V8J3</accession>
<keyword evidence="2" id="KW-1133">Transmembrane helix</keyword>
<comment type="caution">
    <text evidence="4">The sequence shown here is derived from an EMBL/GenBank/DDBJ whole genome shotgun (WGS) entry which is preliminary data.</text>
</comment>
<dbReference type="GO" id="GO:0004672">
    <property type="term" value="F:protein kinase activity"/>
    <property type="evidence" value="ECO:0007669"/>
    <property type="project" value="InterPro"/>
</dbReference>
<reference evidence="4 5" key="1">
    <citation type="submission" date="2018-09" db="EMBL/GenBank/DDBJ databases">
        <authorList>
            <person name="Zhu H."/>
        </authorList>
    </citation>
    <scope>NUCLEOTIDE SEQUENCE [LARGE SCALE GENOMIC DNA]</scope>
    <source>
        <strain evidence="4 5">K2S05-167</strain>
    </source>
</reference>
<feature type="transmembrane region" description="Helical" evidence="2">
    <location>
        <begin position="83"/>
        <end position="103"/>
    </location>
</feature>
<dbReference type="PANTHER" id="PTHR10566:SF113">
    <property type="entry name" value="PROTEIN ACTIVITY OF BC1 COMPLEX KINASE 7, CHLOROPLASTIC"/>
    <property type="match status" value="1"/>
</dbReference>
<dbReference type="InterPro" id="IPR011009">
    <property type="entry name" value="Kinase-like_dom_sf"/>
</dbReference>
<dbReference type="InterPro" id="IPR004147">
    <property type="entry name" value="ABC1_dom"/>
</dbReference>
<dbReference type="EMBL" id="QYUJ01000014">
    <property type="protein sequence ID" value="RJF72410.1"/>
    <property type="molecule type" value="Genomic_DNA"/>
</dbReference>
<dbReference type="AlphaFoldDB" id="A0A418V8J3"/>
<dbReference type="SUPFAM" id="SSF56112">
    <property type="entry name" value="Protein kinase-like (PK-like)"/>
    <property type="match status" value="1"/>
</dbReference>
<dbReference type="CDD" id="cd05121">
    <property type="entry name" value="ABC1_ADCK3-like"/>
    <property type="match status" value="1"/>
</dbReference>